<dbReference type="CDD" id="cd23958">
    <property type="entry name" value="SCC2"/>
    <property type="match status" value="1"/>
</dbReference>
<proteinExistence type="inferred from homology"/>
<evidence type="ECO:0000256" key="12">
    <source>
        <dbReference type="SAM" id="MobiDB-lite"/>
    </source>
</evidence>
<evidence type="ECO:0000259" key="13">
    <source>
        <dbReference type="Pfam" id="PF12830"/>
    </source>
</evidence>
<feature type="compositionally biased region" description="Basic and acidic residues" evidence="12">
    <location>
        <begin position="1051"/>
        <end position="1081"/>
    </location>
</feature>
<feature type="compositionally biased region" description="Basic and acidic residues" evidence="12">
    <location>
        <begin position="237"/>
        <end position="252"/>
    </location>
</feature>
<feature type="compositionally biased region" description="Basic and acidic residues" evidence="12">
    <location>
        <begin position="334"/>
        <end position="343"/>
    </location>
</feature>
<feature type="region of interest" description="Disordered" evidence="12">
    <location>
        <begin position="132"/>
        <end position="353"/>
    </location>
</feature>
<keyword evidence="4 11" id="KW-0677">Repeat</keyword>
<dbReference type="FunFam" id="1.25.10.10:FF:000225">
    <property type="entry name" value="Nipped-B protein"/>
    <property type="match status" value="1"/>
</dbReference>
<protein>
    <recommendedName>
        <fullName evidence="11">Nipped-B protein</fullName>
    </recommendedName>
</protein>
<reference evidence="14 15" key="1">
    <citation type="submission" date="2019-06" db="EMBL/GenBank/DDBJ databases">
        <title>Discovery of a novel chromosome fission-fusion reversal in muntjac.</title>
        <authorList>
            <person name="Mudd A.B."/>
            <person name="Bredeson J.V."/>
            <person name="Baum R."/>
            <person name="Hockemeyer D."/>
            <person name="Rokhsar D.S."/>
        </authorList>
    </citation>
    <scope>NUCLEOTIDE SEQUENCE [LARGE SCALE GENOMIC DNA]</scope>
    <source>
        <strain evidence="14">UTSW_UCB_Mm</strain>
        <tissue evidence="14">Fibroblast cell line</tissue>
    </source>
</reference>
<feature type="compositionally biased region" description="Basic and acidic residues" evidence="12">
    <location>
        <begin position="596"/>
        <end position="666"/>
    </location>
</feature>
<dbReference type="GO" id="GO:0007420">
    <property type="term" value="P:brain development"/>
    <property type="evidence" value="ECO:0007669"/>
    <property type="project" value="TreeGrafter"/>
</dbReference>
<dbReference type="GO" id="GO:0048638">
    <property type="term" value="P:regulation of developmental growth"/>
    <property type="evidence" value="ECO:0007669"/>
    <property type="project" value="UniProtKB-ARBA"/>
</dbReference>
<feature type="region of interest" description="Disordered" evidence="12">
    <location>
        <begin position="1001"/>
        <end position="1134"/>
    </location>
</feature>
<evidence type="ECO:0000313" key="15">
    <source>
        <dbReference type="Proteomes" id="UP000326458"/>
    </source>
</evidence>
<dbReference type="GO" id="GO:0071169">
    <property type="term" value="P:establishment of protein localization to chromatin"/>
    <property type="evidence" value="ECO:0007669"/>
    <property type="project" value="TreeGrafter"/>
</dbReference>
<evidence type="ECO:0000256" key="2">
    <source>
        <dbReference type="ARBA" id="ARBA00009252"/>
    </source>
</evidence>
<feature type="region of interest" description="Disordered" evidence="12">
    <location>
        <begin position="2415"/>
        <end position="2462"/>
    </location>
</feature>
<feature type="compositionally biased region" description="Acidic residues" evidence="12">
    <location>
        <begin position="2452"/>
        <end position="2461"/>
    </location>
</feature>
<keyword evidence="3" id="KW-0217">Developmental protein</keyword>
<feature type="compositionally biased region" description="Basic and acidic residues" evidence="12">
    <location>
        <begin position="485"/>
        <end position="503"/>
    </location>
</feature>
<evidence type="ECO:0000256" key="6">
    <source>
        <dbReference type="ARBA" id="ARBA00023159"/>
    </source>
</evidence>
<keyword evidence="7" id="KW-0804">Transcription</keyword>
<feature type="compositionally biased region" description="Basic residues" evidence="12">
    <location>
        <begin position="1034"/>
        <end position="1050"/>
    </location>
</feature>
<feature type="region of interest" description="Disordered" evidence="12">
    <location>
        <begin position="968"/>
        <end position="988"/>
    </location>
</feature>
<feature type="region of interest" description="Disordered" evidence="12">
    <location>
        <begin position="2593"/>
        <end position="2638"/>
    </location>
</feature>
<feature type="compositionally biased region" description="Polar residues" evidence="12">
    <location>
        <begin position="132"/>
        <end position="176"/>
    </location>
</feature>
<comment type="similarity">
    <text evidence="2 11">Belongs to the SCC2/Nipped-B family.</text>
</comment>
<evidence type="ECO:0000256" key="10">
    <source>
        <dbReference type="ARBA" id="ARBA00058410"/>
    </source>
</evidence>
<feature type="compositionally biased region" description="Basic residues" evidence="12">
    <location>
        <begin position="1113"/>
        <end position="1124"/>
    </location>
</feature>
<feature type="compositionally biased region" description="Basic and acidic residues" evidence="12">
    <location>
        <begin position="675"/>
        <end position="688"/>
    </location>
</feature>
<keyword evidence="15" id="KW-1185">Reference proteome</keyword>
<dbReference type="PANTHER" id="PTHR21704">
    <property type="entry name" value="NIPPED-B-LIKE PROTEIN DELANGIN SCC2-RELATED"/>
    <property type="match status" value="1"/>
</dbReference>
<dbReference type="SUPFAM" id="SSF48371">
    <property type="entry name" value="ARM repeat"/>
    <property type="match status" value="1"/>
</dbReference>
<evidence type="ECO:0000256" key="3">
    <source>
        <dbReference type="ARBA" id="ARBA00022473"/>
    </source>
</evidence>
<comment type="function">
    <text evidence="10">Plays an important role in the loading of the cohesin complex on to DNA. Forms a heterodimeric complex (also known as cohesin loading complex) with MAU2/SCC4 which mediates the loading of the cohesin complex onto chromatin. Plays a role in cohesin loading at sites of DNA damage. Its recruitment to double-strand breaks (DSBs) sites occurs in a CBX3-, RNF8- and RNF168-dependent manner whereas its recruitment to UV irradiation-induced DNA damage sites occurs in a ATM-, ATR-, RNF8- and RNF168-dependent manner. Along with ZNF609, promotes cortical neuron migration during brain development by regulating the transcription of crucial genes in this process. Preferentially binds promoters containing paused RNA polymerase II. Up-regulates the expression of SEMA3A, NRP1, PLXND1 and GABBR2 genes, among others.</text>
</comment>
<feature type="compositionally biased region" description="Basic and acidic residues" evidence="12">
    <location>
        <begin position="1012"/>
        <end position="1028"/>
    </location>
</feature>
<evidence type="ECO:0000256" key="8">
    <source>
        <dbReference type="ARBA" id="ARBA00023242"/>
    </source>
</evidence>
<dbReference type="GO" id="GO:0003682">
    <property type="term" value="F:chromatin binding"/>
    <property type="evidence" value="ECO:0007669"/>
    <property type="project" value="TreeGrafter"/>
</dbReference>
<keyword evidence="8 11" id="KW-0539">Nucleus</keyword>
<keyword evidence="5" id="KW-0805">Transcription regulation</keyword>
<dbReference type="Proteomes" id="UP000326458">
    <property type="component" value="Unassembled WGS sequence"/>
</dbReference>
<feature type="region of interest" description="Disordered" evidence="12">
    <location>
        <begin position="1633"/>
        <end position="1657"/>
    </location>
</feature>
<dbReference type="GO" id="GO:0090694">
    <property type="term" value="C:Scc2-Scc4 cohesin loading complex"/>
    <property type="evidence" value="ECO:0007669"/>
    <property type="project" value="TreeGrafter"/>
</dbReference>
<comment type="subcellular location">
    <subcellularLocation>
        <location evidence="1 11">Nucleus</location>
    </subcellularLocation>
</comment>
<feature type="compositionally biased region" description="Basic and acidic residues" evidence="12">
    <location>
        <begin position="565"/>
        <end position="575"/>
    </location>
</feature>
<feature type="compositionally biased region" description="Polar residues" evidence="12">
    <location>
        <begin position="226"/>
        <end position="236"/>
    </location>
</feature>
<name>A0A5N3VC06_MUNMU</name>
<keyword evidence="9 11" id="KW-0131">Cell cycle</keyword>
<feature type="region of interest" description="Disordered" evidence="12">
    <location>
        <begin position="485"/>
        <end position="952"/>
    </location>
</feature>
<sequence length="2746" mass="309686">MVQLSHPYVTTGKTIALTRQTFVGILNQLPLPSPLPATTTKSLLFNARIAEEVNCLLACRDDNLVSQLVHSLNQVSTDHIELKDNLGSDDPEGDIPVLLQAVLARSPNVFREKSMQNRYVQSGMMMSQYKLSQNSMHTSPASSNYQQTTISHSPSSRFVPPQTSSGNRFMPQQNSPVPSPYAPQSPAGYMPYSHPSSYTTHPQMQQASVSSPIVAGGLRNLHDNKVSGSLSGNSANHHADNPRHGSSDDYLHMMHRLSSDDGDPSTTRNAASFPLRSPQPVCSPAGSDGTPKGSRPPLILQSQSLPCSSPRDVPPDILLDSPERKQKKQKKMKLGKDEKDQNEKAAMYDIISSPSKDSTKLTLRLTRVRSSDMDQQEDMLSGMENSNVSENDIPFNVQYPGQTSKTPITPQDVNRPLNAAQCLSQQEQTAFLPANQVPVLQQNTSVATKQPQTSVVLNQQQVSQQGPIYDEVELDALAEIERIERESAIERERFSKEVQDKDKPLKKRKQDSYPQEAGGATGGNRPASQETGSTGNGSRPALMVSIDLHQAGRVDSQASITQDSDSIKKPEESKQCNDTPISVLQEDIIGNLKSTPENHPETPKKKSDPELLKSEMKQNESRLAESKPNENRLVETKSSETKVEIKIEVPAEEPKQNENRMIEPRQNESSAAEPKQSENRVPDIKPNDTKQNNGRAETTKSRPETPKQKGESRPETPKQKSDGRPETPKQKGDGRPETPKQKGEGRPETPKQKNEGRPETPKHRHENRRDSGKPSTEKKPEVSKHKQDIKSDSPRLKSERAEALKQRPDGRSISESLRRDHDSKQKSDDRSESERHRGDQSRVRRPETLRSSSRNDHGIKSDGSKPDKLERKHRHESGDSRERPSSGEQKSRPDSPRVKQGDSNKSRPDKPGFKAPNSKDDRRTEGNKSKVDSNKTHPDNKAEFPSYLLGGRSGALKNFVIPKIKRDKDGNITQETKKMEMKGEQKDKVEKMGLVEDLNKGAKPVVVLQKLSLDDVQKLIKDREDKSRSSLKPIKNKPSKSNKASRKRHKKDDDKAWEYEERDRRSSGDHRRSGHSHEGRRSSGGGRYRNRSPSDSDMEDYSPPPSLSEVARKMKKKEKQKKRKAYEPKLTPEEMMDSSTFKRFTASIENILDNLEDMDFTAFGDDDEIPQELLLGKHQLNELGSESAKIKAMGIMDKLSTDKTVKVLNILEKNIQDGSKLSTLLNHNNDTEEEERLWRDLIMERVTKSADACLTTINIMTSPNMPKAVYIEDVIERVIQYTKFHLQNTLYPQYDPVYRLDPHGGGLLSSKAKRAKCSTHKQRVIVMLYNKVCDIVSSLSELLEIQLLTDTTILQVSSMGITPFFVENVSELQLCAIKLVTAVFSRYEKHRQLILEEIFTSLARLPTSKRSLRNFRLNSSDMDGEPMYIQMVTALVLQLIQCVVHLPSSEKDSNSEEDSNKKVDQDVVITNSYETAMRTAQNFLSIFLKKCGSKQGEEDYRPLFENFVQDLLSTVNKPEWPAAELLLSLLGRLLVHQFSNKSTEMALRVASLDYLGTVAARLRKDAVTSKMDQGSIERILKQVSGGEDEIQQFRLEILLLISSNSSLKISFQFSRKFYIAQWFRDTTLETEKAMKSQKDEESSEGSHHAKEVETTGQIMHRAENRKKFLRSIIKTTPSQFSTLKMNSDTVDYDDACLIVRYLASMRPFAQSFDIYLTQILRVLGENAIAVRTKAMKCLSEVVAVDPSILARLDMQRGVHGRLMDNSTSVREAAVELLGRFVLCRPQLAEQYYDMLIERILDTGISVRKRVIKILRDICIEQPTFPKITEMCVKMIRRVNDEEGIKKLVNETFQKLWFTPTPHNDKEAMTRKILNITDVVAACRDTGYDWFEQLLQNLLKSEEDSSYKPVKKACTQLVDNLVEHILKYEESLADSDNKGVNSGRLVACITTLFLFSKIRPQLMVKHAMTMQPYLTTKCSTQNDFMVICNVAKILELVVPLMEHPSETFLATIEEDLMKLIIKYGMTVVQHCVSCLGAVVNKVTQNFKFVWACFNRYYGAISKLKSQHQEDPNNTSLLTNKPALLRSLFTVGALCRHFDFDLEDFKGNSKVNIKDKVLELLMYFTKHSDEEVQTKAIIGLGFAFIQHPSLMFEQEVKNLYNNILSDKNSSVNLKIQVLKNLQTYLQEEDTRMQQADRDWKKVAKQEDLKEMGDVSSGMSSSIMQLYLKQVLEAFFHTQSSVRHFALNVIALTLNQGLIHPVQCVPYLIAMGTDPEPAMRNKADQQLVEIDKKYAGFIHMKAVAGMKMSYQVQQAINTCLKDPVRGFRQDESSSALCSHLYSMIRGNRQHRRAFLISLLNLFDDTAKTEVNMLLYIADNLACFPYQTQEEPLFIMHHIDITLSVSGSNLLQSFKESMVKDKRKERKSSPGKENESSESEEEVSRPRKSRKRVDSDSDSDSEDDINSVMKCLPENSAPLIEFANVSQGILLLLMLKQHLKNLCGFSDSKIQKYSPSESAKVYDKAINRKTGVHFHPKQTLDFLRSDMANSKITEDVKRSIVKQYLDFKLLMEHLDPDEEEEEGEVSASTNARNKAITSLLGGGSPKNNAAAETEDDESDGEDRGGGTSGSLRRSKRNSDSTELAAQMNESVDVMDVIAICCPKYKDRPQIARVVQKTSSGFSVQWMAGSYSGSWTEAKRRDGRKLVPWVDTIKESDIIYKKIALTSANKLTNKVVQTLRSLYAAKDGTSS</sequence>
<dbReference type="GO" id="GO:1990414">
    <property type="term" value="P:replication-born double-strand break repair via sister chromatid exchange"/>
    <property type="evidence" value="ECO:0007669"/>
    <property type="project" value="TreeGrafter"/>
</dbReference>
<dbReference type="GO" id="GO:0048565">
    <property type="term" value="P:digestive tract development"/>
    <property type="evidence" value="ECO:0007669"/>
    <property type="project" value="TreeGrafter"/>
</dbReference>
<evidence type="ECO:0000256" key="11">
    <source>
        <dbReference type="RuleBase" id="RU364107"/>
    </source>
</evidence>
<evidence type="ECO:0000256" key="5">
    <source>
        <dbReference type="ARBA" id="ARBA00023015"/>
    </source>
</evidence>
<gene>
    <name evidence="14" type="ORF">FD754_011350</name>
</gene>
<feature type="compositionally biased region" description="Basic and acidic residues" evidence="12">
    <location>
        <begin position="697"/>
        <end position="942"/>
    </location>
</feature>
<evidence type="ECO:0000256" key="4">
    <source>
        <dbReference type="ARBA" id="ARBA00022737"/>
    </source>
</evidence>
<dbReference type="Gene3D" id="1.25.10.10">
    <property type="entry name" value="Leucine-rich Repeat Variant"/>
    <property type="match status" value="2"/>
</dbReference>
<evidence type="ECO:0000313" key="14">
    <source>
        <dbReference type="EMBL" id="KAB0346493.1"/>
    </source>
</evidence>
<dbReference type="InterPro" id="IPR026003">
    <property type="entry name" value="Cohesin_HEAT"/>
</dbReference>
<evidence type="ECO:0000256" key="9">
    <source>
        <dbReference type="ARBA" id="ARBA00023306"/>
    </source>
</evidence>
<dbReference type="GO" id="GO:0061775">
    <property type="term" value="F:cohesin loader activity"/>
    <property type="evidence" value="ECO:0007669"/>
    <property type="project" value="InterPro"/>
</dbReference>
<dbReference type="GO" id="GO:0010468">
    <property type="term" value="P:regulation of gene expression"/>
    <property type="evidence" value="ECO:0007669"/>
    <property type="project" value="InterPro"/>
</dbReference>
<keyword evidence="6" id="KW-0010">Activator</keyword>
<feature type="compositionally biased region" description="Polar residues" evidence="12">
    <location>
        <begin position="526"/>
        <end position="537"/>
    </location>
</feature>
<dbReference type="GO" id="GO:0048703">
    <property type="term" value="P:embryonic viscerocranium morphogenesis"/>
    <property type="evidence" value="ECO:0007669"/>
    <property type="project" value="TreeGrafter"/>
</dbReference>
<dbReference type="PANTHER" id="PTHR21704:SF18">
    <property type="entry name" value="NIPPED-B-LIKE PROTEIN"/>
    <property type="match status" value="1"/>
</dbReference>
<dbReference type="GO" id="GO:0003007">
    <property type="term" value="P:heart morphogenesis"/>
    <property type="evidence" value="ECO:0007669"/>
    <property type="project" value="TreeGrafter"/>
</dbReference>
<dbReference type="GO" id="GO:0140588">
    <property type="term" value="P:chromatin looping"/>
    <property type="evidence" value="ECO:0007669"/>
    <property type="project" value="InterPro"/>
</dbReference>
<comment type="caution">
    <text evidence="14">The sequence shown here is derived from an EMBL/GenBank/DDBJ whole genome shotgun (WGS) entry which is preliminary data.</text>
</comment>
<evidence type="ECO:0000256" key="7">
    <source>
        <dbReference type="ARBA" id="ARBA00023163"/>
    </source>
</evidence>
<feature type="domain" description="Sister chromatid cohesion C-terminal" evidence="13">
    <location>
        <begin position="2217"/>
        <end position="2397"/>
    </location>
</feature>
<feature type="compositionally biased region" description="Basic and acidic residues" evidence="12">
    <location>
        <begin position="1633"/>
        <end position="1653"/>
    </location>
</feature>
<evidence type="ECO:0000256" key="1">
    <source>
        <dbReference type="ARBA" id="ARBA00004123"/>
    </source>
</evidence>
<dbReference type="Pfam" id="PF12765">
    <property type="entry name" value="Cohesin_HEAT"/>
    <property type="match status" value="1"/>
</dbReference>
<feature type="compositionally biased region" description="Polar residues" evidence="12">
    <location>
        <begin position="194"/>
        <end position="211"/>
    </location>
</feature>
<dbReference type="InterPro" id="IPR016024">
    <property type="entry name" value="ARM-type_fold"/>
</dbReference>
<feature type="compositionally biased region" description="Basic and acidic residues" evidence="12">
    <location>
        <begin position="2415"/>
        <end position="2431"/>
    </location>
</feature>
<dbReference type="InterPro" id="IPR011989">
    <property type="entry name" value="ARM-like"/>
</dbReference>
<dbReference type="InterPro" id="IPR033031">
    <property type="entry name" value="Scc2/Nipped-B"/>
</dbReference>
<dbReference type="GO" id="GO:0034087">
    <property type="term" value="P:establishment of mitotic sister chromatid cohesion"/>
    <property type="evidence" value="ECO:0007669"/>
    <property type="project" value="TreeGrafter"/>
</dbReference>
<dbReference type="InterPro" id="IPR024986">
    <property type="entry name" value="Nipped-B_C"/>
</dbReference>
<organism evidence="14 15">
    <name type="scientific">Muntiacus muntjak</name>
    <name type="common">Barking deer</name>
    <name type="synonym">Indian muntjac</name>
    <dbReference type="NCBI Taxonomy" id="9888"/>
    <lineage>
        <taxon>Eukaryota</taxon>
        <taxon>Metazoa</taxon>
        <taxon>Chordata</taxon>
        <taxon>Craniata</taxon>
        <taxon>Vertebrata</taxon>
        <taxon>Euteleostomi</taxon>
        <taxon>Mammalia</taxon>
        <taxon>Eutheria</taxon>
        <taxon>Laurasiatheria</taxon>
        <taxon>Artiodactyla</taxon>
        <taxon>Ruminantia</taxon>
        <taxon>Pecora</taxon>
        <taxon>Cervidae</taxon>
        <taxon>Muntiacinae</taxon>
        <taxon>Muntiacus</taxon>
    </lineage>
</organism>
<dbReference type="EMBL" id="VCEA01000002">
    <property type="protein sequence ID" value="KAB0346493.1"/>
    <property type="molecule type" value="Genomic_DNA"/>
</dbReference>
<accession>A0A5N3VC06</accession>
<dbReference type="Pfam" id="PF12830">
    <property type="entry name" value="Nipped-B_C"/>
    <property type="match status" value="1"/>
</dbReference>